<dbReference type="InterPro" id="IPR040992">
    <property type="entry name" value="XRN1_D1"/>
</dbReference>
<dbReference type="InterPro" id="IPR027073">
    <property type="entry name" value="5_3_exoribonuclease"/>
</dbReference>
<feature type="compositionally biased region" description="Basic residues" evidence="1">
    <location>
        <begin position="1222"/>
        <end position="1234"/>
    </location>
</feature>
<evidence type="ECO:0000313" key="7">
    <source>
        <dbReference type="Proteomes" id="UP001608902"/>
    </source>
</evidence>
<dbReference type="Proteomes" id="UP001608902">
    <property type="component" value="Unassembled WGS sequence"/>
</dbReference>
<evidence type="ECO:0000259" key="3">
    <source>
        <dbReference type="Pfam" id="PF18129"/>
    </source>
</evidence>
<name>A0ABD6E1K8_9BILA</name>
<dbReference type="Gene3D" id="2.170.260.40">
    <property type="match status" value="1"/>
</dbReference>
<protein>
    <submittedName>
        <fullName evidence="6">Uncharacterized protein</fullName>
    </submittedName>
</protein>
<evidence type="ECO:0000259" key="4">
    <source>
        <dbReference type="Pfam" id="PF18332"/>
    </source>
</evidence>
<dbReference type="Gene3D" id="2.30.30.750">
    <property type="match status" value="1"/>
</dbReference>
<dbReference type="Pfam" id="PF18334">
    <property type="entry name" value="XRN1_D2_D3"/>
    <property type="match status" value="1"/>
</dbReference>
<dbReference type="EMBL" id="JBGFUD010000037">
    <property type="protein sequence ID" value="MFH4973448.1"/>
    <property type="molecule type" value="Genomic_DNA"/>
</dbReference>
<keyword evidence="7" id="KW-1185">Reference proteome</keyword>
<feature type="compositionally biased region" description="Basic and acidic residues" evidence="1">
    <location>
        <begin position="1147"/>
        <end position="1189"/>
    </location>
</feature>
<dbReference type="Pfam" id="PF17846">
    <property type="entry name" value="XRN_M"/>
    <property type="match status" value="1"/>
</dbReference>
<evidence type="ECO:0000256" key="1">
    <source>
        <dbReference type="SAM" id="MobiDB-lite"/>
    </source>
</evidence>
<dbReference type="AlphaFoldDB" id="A0ABD6E1K8"/>
<feature type="region of interest" description="Disordered" evidence="1">
    <location>
        <begin position="1137"/>
        <end position="1234"/>
    </location>
</feature>
<dbReference type="PANTHER" id="PTHR12341">
    <property type="entry name" value="5'-&gt;3' EXORIBONUCLEASE"/>
    <property type="match status" value="1"/>
</dbReference>
<feature type="domain" description="5'-3' exoribonuclease 1 SH3-like" evidence="3">
    <location>
        <begin position="659"/>
        <end position="726"/>
    </location>
</feature>
<proteinExistence type="predicted"/>
<comment type="caution">
    <text evidence="6">The sequence shown here is derived from an EMBL/GenBank/DDBJ whole genome shotgun (WGS) entry which is preliminary data.</text>
</comment>
<feature type="domain" description="Exoribonuclease Xrn1 D2/D3" evidence="5">
    <location>
        <begin position="398"/>
        <end position="634"/>
    </location>
</feature>
<sequence>MKYENIKKRELRDQVEGYIRAIQWNLHYYYHGCCSWNWYYPHHYAPYVSDLRNFSELKIEFELSEPFHPFEQLLAVLPAASAGCLPVPFQHLMKDESSPIIDFYPEKFSTDLNGKKNDWEAVVLIPFIDENRLLTAMADCEPQLTDEERQRNSYGPHLLFTSGAEPSTLYSTFPTLFQDLNSNTAKREEVDMNTFRIPISKIVYGLLPGVKLDVFFPGFPTMKHIPHVAELRNANVRVFQQPTQKPSMILCVSRRTEFKDLDEVSSRLVGLEVHVEWPFLKHGLVHEIWTKERRYALDKETQELTVTELSAEDSSRFAEYVTITTAREFGRYGIDVVSKDAIALVRSSIGVHYCVENKEMTLKRQWSEPDAARPYSLDLIVQNVIENDSICSSAALNVEEAFPVNSTLFIISHSLSKYYGMKATIKQNNISSKGELIVSCCLPKANLDCQYLIEKCHPYTNRWFSLHQVSRHTLLPRHVIALLTSTVLICPTKRPIVLSHRPTNKVNIGLEIKSTKRNLAIPDFAKKGNGEYWQYSKRTLLVIEEYKRRFPEVLCYLEHSSRSDLCYADDIWPSLSPADSEKKISEIRQFLSELPISSTKMERADSVFLDSSVIKEIERQIDNHALQDNNRYQKLNVKPSAIFSPILQSGNCVPDIKADYRLYDRVVYVRKSSTVPLGLCGTIVGIIGPEEDRTFDVVFDKPFLGGKSIHGSKASGIRLKPSTLINISYGGRMRQPKTMLEGKTTNLKTKDSSNINSEVSVICQSSRSSAGRDTVFSQLFHVSEDNIDKVTQNVSETFGKPIVVMVGKGRIPVSSTGNKAEKHRIPGRMGTERAVQMGIQKKDCTTRSSLRTTATPFASDKRSEGEIKVNKSEGSVWQKLFPVSAEGFSDTSSSHEKCEQDTRSWTNSNQHDVVKTLLDSLSKFNLDNKSGEMNCKKKSPDTFLPPQRFSLVGASEKDKFQFPQVAVTWPPPRPPPLPINQSASHVLPFRPCHLMPHSFNTSKGQCSGIRAQNYDVSRNMVANSYFSSAPFPCRPQLHPSILRNTQTQPPLHSTQEFAHHLDRHELKTRPLSSARALRQIPPRMDRSHQGKQRWFGFARNGRGYLSNDGRQKCVRGAVDEQYIGIRTPSDMIPTQVIRKRNRSKRMVLTEKMNRDKPATSKESPFEKENTRKKEEERKKKEKEGKTVRDEEIEEEGCRQTEGCGYHEESRNQAKTETGSQPIHRKRRTRVAANL</sequence>
<dbReference type="PANTHER" id="PTHR12341:SF7">
    <property type="entry name" value="5'-3' EXORIBONUCLEASE 1"/>
    <property type="match status" value="1"/>
</dbReference>
<evidence type="ECO:0000313" key="6">
    <source>
        <dbReference type="EMBL" id="MFH4973448.1"/>
    </source>
</evidence>
<feature type="domain" description="Xrn1 helical" evidence="2">
    <location>
        <begin position="10"/>
        <end position="170"/>
    </location>
</feature>
<dbReference type="InterPro" id="IPR041385">
    <property type="entry name" value="SH3_12"/>
</dbReference>
<dbReference type="InterPro" id="IPR047007">
    <property type="entry name" value="XRN1_D1_sf"/>
</dbReference>
<dbReference type="Gene3D" id="1.25.40.1050">
    <property type="match status" value="1"/>
</dbReference>
<dbReference type="FunFam" id="1.25.40.1050:FF:000001">
    <property type="entry name" value="5'-3' exoribonuclease 1"/>
    <property type="match status" value="1"/>
</dbReference>
<accession>A0ABD6E1K8</accession>
<dbReference type="InterPro" id="IPR041412">
    <property type="entry name" value="Xrn1_helical"/>
</dbReference>
<feature type="compositionally biased region" description="Basic and acidic residues" evidence="1">
    <location>
        <begin position="1204"/>
        <end position="1213"/>
    </location>
</feature>
<organism evidence="6 7">
    <name type="scientific">Gnathostoma spinigerum</name>
    <dbReference type="NCBI Taxonomy" id="75299"/>
    <lineage>
        <taxon>Eukaryota</taxon>
        <taxon>Metazoa</taxon>
        <taxon>Ecdysozoa</taxon>
        <taxon>Nematoda</taxon>
        <taxon>Chromadorea</taxon>
        <taxon>Rhabditida</taxon>
        <taxon>Spirurina</taxon>
        <taxon>Gnathostomatomorpha</taxon>
        <taxon>Gnathostomatoidea</taxon>
        <taxon>Gnathostomatidae</taxon>
        <taxon>Gnathostoma</taxon>
    </lineage>
</organism>
<feature type="domain" description="5'-3' exoribonuclease 1 D1" evidence="4">
    <location>
        <begin position="205"/>
        <end position="389"/>
    </location>
</feature>
<dbReference type="InterPro" id="IPR047008">
    <property type="entry name" value="XRN1_SH3_sf"/>
</dbReference>
<dbReference type="Pfam" id="PF18332">
    <property type="entry name" value="XRN1_D1"/>
    <property type="match status" value="1"/>
</dbReference>
<dbReference type="Pfam" id="PF18129">
    <property type="entry name" value="SH3_12"/>
    <property type="match status" value="1"/>
</dbReference>
<dbReference type="InterPro" id="IPR041106">
    <property type="entry name" value="XRN1_D2_D3"/>
</dbReference>
<reference evidence="6 7" key="1">
    <citation type="submission" date="2024-08" db="EMBL/GenBank/DDBJ databases">
        <title>Gnathostoma spinigerum genome.</title>
        <authorList>
            <person name="Gonzalez-Bertolin B."/>
            <person name="Monzon S."/>
            <person name="Zaballos A."/>
            <person name="Jimenez P."/>
            <person name="Dekumyoy P."/>
            <person name="Varona S."/>
            <person name="Cuesta I."/>
            <person name="Sumanam S."/>
            <person name="Adisakwattana P."/>
            <person name="Gasser R.B."/>
            <person name="Hernandez-Gonzalez A."/>
            <person name="Young N.D."/>
            <person name="Perteguer M.J."/>
        </authorList>
    </citation>
    <scope>NUCLEOTIDE SEQUENCE [LARGE SCALE GENOMIC DNA]</scope>
    <source>
        <strain evidence="6">AL3</strain>
        <tissue evidence="6">Liver</tissue>
    </source>
</reference>
<evidence type="ECO:0000259" key="5">
    <source>
        <dbReference type="Pfam" id="PF18334"/>
    </source>
</evidence>
<evidence type="ECO:0000259" key="2">
    <source>
        <dbReference type="Pfam" id="PF17846"/>
    </source>
</evidence>
<gene>
    <name evidence="6" type="ORF">AB6A40_000157</name>
</gene>